<feature type="compositionally biased region" description="Basic and acidic residues" evidence="1">
    <location>
        <begin position="29"/>
        <end position="45"/>
    </location>
</feature>
<organism evidence="2 3">
    <name type="scientific">Dyadobacter pollutisoli</name>
    <dbReference type="NCBI Taxonomy" id="2910158"/>
    <lineage>
        <taxon>Bacteria</taxon>
        <taxon>Pseudomonadati</taxon>
        <taxon>Bacteroidota</taxon>
        <taxon>Cytophagia</taxon>
        <taxon>Cytophagales</taxon>
        <taxon>Spirosomataceae</taxon>
        <taxon>Dyadobacter</taxon>
    </lineage>
</organism>
<sequence length="70" mass="7866">MKKIIAIGIVTGVVLFVFLTSCAKQMDGKKNKSEKEGEIAGKNKTEGYFYHQTEQDRATDSTRIKKNINN</sequence>
<proteinExistence type="predicted"/>
<evidence type="ECO:0000256" key="1">
    <source>
        <dbReference type="SAM" id="MobiDB-lite"/>
    </source>
</evidence>
<gene>
    <name evidence="2" type="ORF">ON006_16150</name>
</gene>
<dbReference type="AlphaFoldDB" id="A0A9E8SHP1"/>
<evidence type="ECO:0000313" key="3">
    <source>
        <dbReference type="Proteomes" id="UP001164653"/>
    </source>
</evidence>
<evidence type="ECO:0000313" key="2">
    <source>
        <dbReference type="EMBL" id="WAC09285.1"/>
    </source>
</evidence>
<dbReference type="RefSeq" id="WP_244822888.1">
    <property type="nucleotide sequence ID" value="NZ_CP112998.1"/>
</dbReference>
<accession>A0A9E8SHP1</accession>
<keyword evidence="3" id="KW-1185">Reference proteome</keyword>
<dbReference type="Proteomes" id="UP001164653">
    <property type="component" value="Chromosome"/>
</dbReference>
<reference evidence="2" key="1">
    <citation type="submission" date="2022-11" db="EMBL/GenBank/DDBJ databases">
        <title>Dyadobacter pollutisoli sp. nov., isolated from plastic dumped soil.</title>
        <authorList>
            <person name="Kim J.M."/>
            <person name="Kim K.R."/>
            <person name="Lee J.K."/>
            <person name="Hao L."/>
            <person name="Jeon C.O."/>
        </authorList>
    </citation>
    <scope>NUCLEOTIDE SEQUENCE</scope>
    <source>
        <strain evidence="2">U1</strain>
    </source>
</reference>
<feature type="compositionally biased region" description="Basic and acidic residues" evidence="1">
    <location>
        <begin position="53"/>
        <end position="63"/>
    </location>
</feature>
<feature type="region of interest" description="Disordered" evidence="1">
    <location>
        <begin position="29"/>
        <end position="70"/>
    </location>
</feature>
<dbReference type="KEGG" id="dpf:ON006_16150"/>
<name>A0A9E8SHP1_9BACT</name>
<protein>
    <submittedName>
        <fullName evidence="2">Uncharacterized protein</fullName>
    </submittedName>
</protein>
<dbReference type="PROSITE" id="PS51257">
    <property type="entry name" value="PROKAR_LIPOPROTEIN"/>
    <property type="match status" value="1"/>
</dbReference>
<dbReference type="EMBL" id="CP112998">
    <property type="protein sequence ID" value="WAC09285.1"/>
    <property type="molecule type" value="Genomic_DNA"/>
</dbReference>